<dbReference type="AlphaFoldDB" id="A0A0F9K4D7"/>
<sequence length="48" mass="5453">MRALTKDGKFITVKETAHKKVVFFVLFFAFINGSAFGFGIAHLILEYK</sequence>
<protein>
    <submittedName>
        <fullName evidence="2">Uncharacterized protein</fullName>
    </submittedName>
</protein>
<name>A0A0F9K4D7_9ZZZZ</name>
<dbReference type="EMBL" id="LAZR01008742">
    <property type="protein sequence ID" value="KKM76813.1"/>
    <property type="molecule type" value="Genomic_DNA"/>
</dbReference>
<comment type="caution">
    <text evidence="2">The sequence shown here is derived from an EMBL/GenBank/DDBJ whole genome shotgun (WGS) entry which is preliminary data.</text>
</comment>
<evidence type="ECO:0000313" key="2">
    <source>
        <dbReference type="EMBL" id="KKM76813.1"/>
    </source>
</evidence>
<organism evidence="2">
    <name type="scientific">marine sediment metagenome</name>
    <dbReference type="NCBI Taxonomy" id="412755"/>
    <lineage>
        <taxon>unclassified sequences</taxon>
        <taxon>metagenomes</taxon>
        <taxon>ecological metagenomes</taxon>
    </lineage>
</organism>
<reference evidence="2" key="1">
    <citation type="journal article" date="2015" name="Nature">
        <title>Complex archaea that bridge the gap between prokaryotes and eukaryotes.</title>
        <authorList>
            <person name="Spang A."/>
            <person name="Saw J.H."/>
            <person name="Jorgensen S.L."/>
            <person name="Zaremba-Niedzwiedzka K."/>
            <person name="Martijn J."/>
            <person name="Lind A.E."/>
            <person name="van Eijk R."/>
            <person name="Schleper C."/>
            <person name="Guy L."/>
            <person name="Ettema T.J."/>
        </authorList>
    </citation>
    <scope>NUCLEOTIDE SEQUENCE</scope>
</reference>
<accession>A0A0F9K4D7</accession>
<keyword evidence="1" id="KW-0812">Transmembrane</keyword>
<evidence type="ECO:0000256" key="1">
    <source>
        <dbReference type="SAM" id="Phobius"/>
    </source>
</evidence>
<feature type="transmembrane region" description="Helical" evidence="1">
    <location>
        <begin position="21"/>
        <end position="45"/>
    </location>
</feature>
<keyword evidence="1" id="KW-1133">Transmembrane helix</keyword>
<proteinExistence type="predicted"/>
<keyword evidence="1" id="KW-0472">Membrane</keyword>
<gene>
    <name evidence="2" type="ORF">LCGC14_1376340</name>
</gene>